<dbReference type="AlphaFoldDB" id="A0A2G8SVP0"/>
<comment type="caution">
    <text evidence="2">The sequence shown here is derived from an EMBL/GenBank/DDBJ whole genome shotgun (WGS) entry which is preliminary data.</text>
</comment>
<organism evidence="2 3">
    <name type="scientific">Massilia psychrophila</name>
    <dbReference type="NCBI Taxonomy" id="1603353"/>
    <lineage>
        <taxon>Bacteria</taxon>
        <taxon>Pseudomonadati</taxon>
        <taxon>Pseudomonadota</taxon>
        <taxon>Betaproteobacteria</taxon>
        <taxon>Burkholderiales</taxon>
        <taxon>Oxalobacteraceae</taxon>
        <taxon>Telluria group</taxon>
        <taxon>Massilia</taxon>
    </lineage>
</organism>
<dbReference type="NCBIfam" id="TIGR02595">
    <property type="entry name" value="PEP_CTERM"/>
    <property type="match status" value="1"/>
</dbReference>
<dbReference type="InterPro" id="IPR013424">
    <property type="entry name" value="Ice-binding_C"/>
</dbReference>
<dbReference type="Proteomes" id="UP000228593">
    <property type="component" value="Unassembled WGS sequence"/>
</dbReference>
<evidence type="ECO:0000313" key="3">
    <source>
        <dbReference type="Proteomes" id="UP000228593"/>
    </source>
</evidence>
<name>A0A2G8SVP0_9BURK</name>
<keyword evidence="3" id="KW-1185">Reference proteome</keyword>
<dbReference type="EMBL" id="PDOB01000083">
    <property type="protein sequence ID" value="PIL37792.1"/>
    <property type="molecule type" value="Genomic_DNA"/>
</dbReference>
<proteinExistence type="predicted"/>
<evidence type="ECO:0000259" key="1">
    <source>
        <dbReference type="Pfam" id="PF07589"/>
    </source>
</evidence>
<sequence length="32" mass="3403">MSAIPEPASYALLAAGLFVLGRRRVQALARTC</sequence>
<reference evidence="2 3" key="1">
    <citation type="submission" date="2017-10" db="EMBL/GenBank/DDBJ databases">
        <title>Massilia psychrophilum sp. nov., a novel purple-pigmented bacterium isolated from Tianshan glacier, Xinjiang Municipality, China.</title>
        <authorList>
            <person name="Wang H."/>
        </authorList>
    </citation>
    <scope>NUCLEOTIDE SEQUENCE [LARGE SCALE GENOMIC DNA]</scope>
    <source>
        <strain evidence="2 3">JCM 30813</strain>
    </source>
</reference>
<dbReference type="RefSeq" id="WP_099917953.1">
    <property type="nucleotide sequence ID" value="NZ_BMHS01000071.1"/>
</dbReference>
<evidence type="ECO:0000313" key="2">
    <source>
        <dbReference type="EMBL" id="PIL37792.1"/>
    </source>
</evidence>
<gene>
    <name evidence="2" type="ORF">CR103_21640</name>
</gene>
<dbReference type="Pfam" id="PF07589">
    <property type="entry name" value="PEP-CTERM"/>
    <property type="match status" value="1"/>
</dbReference>
<accession>A0A2G8SVP0</accession>
<feature type="domain" description="Ice-binding protein C-terminal" evidence="1">
    <location>
        <begin position="3"/>
        <end position="24"/>
    </location>
</feature>
<protein>
    <recommendedName>
        <fullName evidence="1">Ice-binding protein C-terminal domain-containing protein</fullName>
    </recommendedName>
</protein>